<dbReference type="PIRSF" id="PIRSF001455">
    <property type="entry name" value="DHQ_synth"/>
    <property type="match status" value="1"/>
</dbReference>
<evidence type="ECO:0000256" key="3">
    <source>
        <dbReference type="ARBA" id="ARBA00003485"/>
    </source>
</evidence>
<dbReference type="GO" id="GO:0046872">
    <property type="term" value="F:metal ion binding"/>
    <property type="evidence" value="ECO:0007669"/>
    <property type="project" value="UniProtKB-KW"/>
</dbReference>
<evidence type="ECO:0000259" key="19">
    <source>
        <dbReference type="Pfam" id="PF01761"/>
    </source>
</evidence>
<evidence type="ECO:0000256" key="15">
    <source>
        <dbReference type="ARBA" id="ARBA00023141"/>
    </source>
</evidence>
<comment type="catalytic activity">
    <reaction evidence="1 18">
        <text>7-phospho-2-dehydro-3-deoxy-D-arabino-heptonate = 3-dehydroquinate + phosphate</text>
        <dbReference type="Rhea" id="RHEA:21968"/>
        <dbReference type="ChEBI" id="CHEBI:32364"/>
        <dbReference type="ChEBI" id="CHEBI:43474"/>
        <dbReference type="ChEBI" id="CHEBI:58394"/>
        <dbReference type="EC" id="4.2.3.4"/>
    </reaction>
</comment>
<keyword evidence="11 18" id="KW-0479">Metal-binding</keyword>
<dbReference type="Pfam" id="PF01761">
    <property type="entry name" value="DHQ_synthase"/>
    <property type="match status" value="1"/>
</dbReference>
<dbReference type="GO" id="GO:0009423">
    <property type="term" value="P:chorismate biosynthetic process"/>
    <property type="evidence" value="ECO:0007669"/>
    <property type="project" value="UniProtKB-UniRule"/>
</dbReference>
<evidence type="ECO:0000256" key="9">
    <source>
        <dbReference type="ARBA" id="ARBA00022490"/>
    </source>
</evidence>
<evidence type="ECO:0000256" key="5">
    <source>
        <dbReference type="ARBA" id="ARBA00004661"/>
    </source>
</evidence>
<evidence type="ECO:0000313" key="21">
    <source>
        <dbReference type="EMBL" id="QHI68815.1"/>
    </source>
</evidence>
<keyword evidence="12 18" id="KW-0547">Nucleotide-binding</keyword>
<evidence type="ECO:0000313" key="22">
    <source>
        <dbReference type="Proteomes" id="UP000464954"/>
    </source>
</evidence>
<comment type="function">
    <text evidence="3 18">Catalyzes the conversion of 3-deoxy-D-arabino-heptulosonate 7-phosphate (DAHP) to dehydroquinate (DHQ).</text>
</comment>
<dbReference type="CDD" id="cd08195">
    <property type="entry name" value="DHQS"/>
    <property type="match status" value="1"/>
</dbReference>
<dbReference type="UniPathway" id="UPA00053">
    <property type="reaction ID" value="UER00085"/>
</dbReference>
<evidence type="ECO:0000256" key="6">
    <source>
        <dbReference type="ARBA" id="ARBA00005412"/>
    </source>
</evidence>
<evidence type="ECO:0000256" key="12">
    <source>
        <dbReference type="ARBA" id="ARBA00022741"/>
    </source>
</evidence>
<evidence type="ECO:0000256" key="14">
    <source>
        <dbReference type="ARBA" id="ARBA00023027"/>
    </source>
</evidence>
<reference evidence="21 22" key="1">
    <citation type="submission" date="2020-01" db="EMBL/GenBank/DDBJ databases">
        <title>Ponticoccus aerotolerans gen. nov., sp. nov., an anaerobic bacterium and proposal of Ponticoccusceae fam. nov., Ponticoccusles ord. nov. and Ponticoccuse classis nov. in the phylum Kiritimatiellaeota.</title>
        <authorList>
            <person name="Zhou L.Y."/>
            <person name="Du Z.J."/>
        </authorList>
    </citation>
    <scope>NUCLEOTIDE SEQUENCE [LARGE SCALE GENOMIC DNA]</scope>
    <source>
        <strain evidence="21 22">S-5007</strain>
    </source>
</reference>
<evidence type="ECO:0000256" key="13">
    <source>
        <dbReference type="ARBA" id="ARBA00022833"/>
    </source>
</evidence>
<feature type="binding site" evidence="18">
    <location>
        <begin position="107"/>
        <end position="111"/>
    </location>
    <ligand>
        <name>NAD(+)</name>
        <dbReference type="ChEBI" id="CHEBI:57540"/>
    </ligand>
</feature>
<feature type="binding site" evidence="18">
    <location>
        <position position="244"/>
    </location>
    <ligand>
        <name>Zn(2+)</name>
        <dbReference type="ChEBI" id="CHEBI:29105"/>
    </ligand>
</feature>
<dbReference type="GO" id="GO:0005737">
    <property type="term" value="C:cytoplasm"/>
    <property type="evidence" value="ECO:0007669"/>
    <property type="project" value="UniProtKB-SubCell"/>
</dbReference>
<dbReference type="EMBL" id="CP047593">
    <property type="protein sequence ID" value="QHI68815.1"/>
    <property type="molecule type" value="Genomic_DNA"/>
</dbReference>
<comment type="similarity">
    <text evidence="6 18">Belongs to the sugar phosphate cyclases superfamily. Dehydroquinate synthase family.</text>
</comment>
<feature type="domain" description="3-dehydroquinate synthase C-terminal" evidence="20">
    <location>
        <begin position="183"/>
        <end position="321"/>
    </location>
</feature>
<sequence length="357" mass="38449">MTHDVTVDLGDRSYPIRIGSDILDSLGADCKAAGLTGRCLIVSDENVAPLYAENVFKSLEKAGFCPVSEVLPAGEPTKCHEQLLNLYAKAAENRLDRKCFMVALGGGVIGDLTGFAAASWLRGIKFVQVPTSLLAMVDSSVGGKTGINIPAGKNLVGAFHQPELVMIDLDTLKTLPEREFAAGMSEVAKYGVIWDSRLFQTLEKSPNDFPNLGKIISRCCEIKAEVVRQDEREGGLRGILNFGHTLAHAIENVAGYGQFLHGEAVAIGMVYAARLSVALKGLSVEESERIEKLLAALKLPVTAPGLVWSDLRKAMAVDKKTVGGLPKFVLTDRIGHVDFGCELPEELMEEVWDGIGQ</sequence>
<feature type="binding site" evidence="18">
    <location>
        <position position="153"/>
    </location>
    <ligand>
        <name>NAD(+)</name>
        <dbReference type="ChEBI" id="CHEBI:57540"/>
    </ligand>
</feature>
<keyword evidence="17 18" id="KW-0170">Cobalt</keyword>
<keyword evidence="10 18" id="KW-0028">Amino-acid biosynthesis</keyword>
<dbReference type="InterPro" id="IPR056179">
    <property type="entry name" value="DHQS_C"/>
</dbReference>
<feature type="binding site" evidence="18">
    <location>
        <begin position="171"/>
        <end position="174"/>
    </location>
    <ligand>
        <name>NAD(+)</name>
        <dbReference type="ChEBI" id="CHEBI:57540"/>
    </ligand>
</feature>
<name>A0A6P1MCJ9_9BACT</name>
<keyword evidence="14 18" id="KW-0520">NAD</keyword>
<dbReference type="RefSeq" id="WP_160627497.1">
    <property type="nucleotide sequence ID" value="NZ_CP047593.1"/>
</dbReference>
<evidence type="ECO:0000259" key="20">
    <source>
        <dbReference type="Pfam" id="PF24621"/>
    </source>
</evidence>
<evidence type="ECO:0000256" key="16">
    <source>
        <dbReference type="ARBA" id="ARBA00023239"/>
    </source>
</evidence>
<feature type="binding site" evidence="18">
    <location>
        <begin position="131"/>
        <end position="132"/>
    </location>
    <ligand>
        <name>NAD(+)</name>
        <dbReference type="ChEBI" id="CHEBI:57540"/>
    </ligand>
</feature>
<dbReference type="PANTHER" id="PTHR43622:SF7">
    <property type="entry name" value="3-DEHYDROQUINATE SYNTHASE, CHLOROPLASTIC"/>
    <property type="match status" value="1"/>
</dbReference>
<feature type="binding site" evidence="18">
    <location>
        <position position="186"/>
    </location>
    <ligand>
        <name>Zn(2+)</name>
        <dbReference type="ChEBI" id="CHEBI:29105"/>
    </ligand>
</feature>
<dbReference type="Pfam" id="PF24621">
    <property type="entry name" value="DHQS_C"/>
    <property type="match status" value="1"/>
</dbReference>
<dbReference type="GO" id="GO:0003856">
    <property type="term" value="F:3-dehydroquinate synthase activity"/>
    <property type="evidence" value="ECO:0007669"/>
    <property type="project" value="UniProtKB-UniRule"/>
</dbReference>
<dbReference type="Proteomes" id="UP000464954">
    <property type="component" value="Chromosome"/>
</dbReference>
<accession>A0A6P1MCJ9</accession>
<gene>
    <name evidence="18" type="primary">aroB</name>
    <name evidence="21" type="ORF">GT409_04910</name>
</gene>
<dbReference type="InterPro" id="IPR016037">
    <property type="entry name" value="DHQ_synth_AroB"/>
</dbReference>
<dbReference type="InterPro" id="IPR050071">
    <property type="entry name" value="Dehydroquinate_synthase"/>
</dbReference>
<evidence type="ECO:0000256" key="7">
    <source>
        <dbReference type="ARBA" id="ARBA00013031"/>
    </source>
</evidence>
<evidence type="ECO:0000256" key="11">
    <source>
        <dbReference type="ARBA" id="ARBA00022723"/>
    </source>
</evidence>
<dbReference type="InterPro" id="IPR030960">
    <property type="entry name" value="DHQS/DOIS_N"/>
</dbReference>
<evidence type="ECO:0000256" key="2">
    <source>
        <dbReference type="ARBA" id="ARBA00001911"/>
    </source>
</evidence>
<keyword evidence="15 18" id="KW-0057">Aromatic amino acid biosynthesis</keyword>
<feature type="binding site" evidence="18">
    <location>
        <position position="144"/>
    </location>
    <ligand>
        <name>NAD(+)</name>
        <dbReference type="ChEBI" id="CHEBI:57540"/>
    </ligand>
</feature>
<comment type="subcellular location">
    <subcellularLocation>
        <location evidence="4 18">Cytoplasm</location>
    </subcellularLocation>
</comment>
<comment type="cofactor">
    <cofactor evidence="18">
        <name>Co(2+)</name>
        <dbReference type="ChEBI" id="CHEBI:48828"/>
    </cofactor>
    <cofactor evidence="18">
        <name>Zn(2+)</name>
        <dbReference type="ChEBI" id="CHEBI:29105"/>
    </cofactor>
    <text evidence="18">Binds 1 divalent metal cation per subunit. Can use either Co(2+) or Zn(2+).</text>
</comment>
<dbReference type="AlphaFoldDB" id="A0A6P1MCJ9"/>
<dbReference type="NCBIfam" id="TIGR01357">
    <property type="entry name" value="aroB"/>
    <property type="match status" value="1"/>
</dbReference>
<dbReference type="PANTHER" id="PTHR43622">
    <property type="entry name" value="3-DEHYDROQUINATE SYNTHASE"/>
    <property type="match status" value="1"/>
</dbReference>
<keyword evidence="13 18" id="KW-0862">Zinc</keyword>
<dbReference type="FunFam" id="3.40.50.1970:FF:000001">
    <property type="entry name" value="3-dehydroquinate synthase"/>
    <property type="match status" value="1"/>
</dbReference>
<dbReference type="GO" id="GO:0008652">
    <property type="term" value="P:amino acid biosynthetic process"/>
    <property type="evidence" value="ECO:0007669"/>
    <property type="project" value="UniProtKB-KW"/>
</dbReference>
<organism evidence="21 22">
    <name type="scientific">Tichowtungia aerotolerans</name>
    <dbReference type="NCBI Taxonomy" id="2697043"/>
    <lineage>
        <taxon>Bacteria</taxon>
        <taxon>Pseudomonadati</taxon>
        <taxon>Kiritimatiellota</taxon>
        <taxon>Tichowtungiia</taxon>
        <taxon>Tichowtungiales</taxon>
        <taxon>Tichowtungiaceae</taxon>
        <taxon>Tichowtungia</taxon>
    </lineage>
</organism>
<dbReference type="EC" id="4.2.3.4" evidence="7 18"/>
<dbReference type="InterPro" id="IPR030963">
    <property type="entry name" value="DHQ_synth_fam"/>
</dbReference>
<dbReference type="KEGG" id="taer:GT409_04910"/>
<comment type="pathway">
    <text evidence="5 18">Metabolic intermediate biosynthesis; chorismate biosynthesis; chorismate from D-erythrose 4-phosphate and phosphoenolpyruvate: step 2/7.</text>
</comment>
<protein>
    <recommendedName>
        <fullName evidence="8 18">3-dehydroquinate synthase</fullName>
        <shortName evidence="18">DHQS</shortName>
        <ecNumber evidence="7 18">4.2.3.4</ecNumber>
    </recommendedName>
</protein>
<dbReference type="Gene3D" id="3.40.50.1970">
    <property type="match status" value="1"/>
</dbReference>
<feature type="binding site" evidence="18">
    <location>
        <position position="261"/>
    </location>
    <ligand>
        <name>Zn(2+)</name>
        <dbReference type="ChEBI" id="CHEBI:29105"/>
    </ligand>
</feature>
<keyword evidence="22" id="KW-1185">Reference proteome</keyword>
<dbReference type="Gene3D" id="1.20.1090.10">
    <property type="entry name" value="Dehydroquinate synthase-like - alpha domain"/>
    <property type="match status" value="1"/>
</dbReference>
<comment type="caution">
    <text evidence="18">Lacks conserved residue(s) required for the propagation of feature annotation.</text>
</comment>
<proteinExistence type="inferred from homology"/>
<dbReference type="HAMAP" id="MF_00110">
    <property type="entry name" value="DHQ_synthase"/>
    <property type="match status" value="1"/>
</dbReference>
<keyword evidence="16 18" id="KW-0456">Lyase</keyword>
<evidence type="ECO:0000256" key="10">
    <source>
        <dbReference type="ARBA" id="ARBA00022605"/>
    </source>
</evidence>
<evidence type="ECO:0000256" key="17">
    <source>
        <dbReference type="ARBA" id="ARBA00023285"/>
    </source>
</evidence>
<dbReference type="SUPFAM" id="SSF56796">
    <property type="entry name" value="Dehydroquinate synthase-like"/>
    <property type="match status" value="1"/>
</dbReference>
<feature type="domain" description="3-dehydroquinate synthase N-terminal" evidence="19">
    <location>
        <begin position="70"/>
        <end position="181"/>
    </location>
</feature>
<evidence type="ECO:0000256" key="4">
    <source>
        <dbReference type="ARBA" id="ARBA00004496"/>
    </source>
</evidence>
<comment type="cofactor">
    <cofactor evidence="2 18">
        <name>NAD(+)</name>
        <dbReference type="ChEBI" id="CHEBI:57540"/>
    </cofactor>
</comment>
<dbReference type="GO" id="GO:0009073">
    <property type="term" value="P:aromatic amino acid family biosynthetic process"/>
    <property type="evidence" value="ECO:0007669"/>
    <property type="project" value="UniProtKB-KW"/>
</dbReference>
<dbReference type="GO" id="GO:0000166">
    <property type="term" value="F:nucleotide binding"/>
    <property type="evidence" value="ECO:0007669"/>
    <property type="project" value="UniProtKB-KW"/>
</dbReference>
<keyword evidence="9 18" id="KW-0963">Cytoplasm</keyword>
<evidence type="ECO:0000256" key="8">
    <source>
        <dbReference type="ARBA" id="ARBA00017684"/>
    </source>
</evidence>
<evidence type="ECO:0000256" key="1">
    <source>
        <dbReference type="ARBA" id="ARBA00001393"/>
    </source>
</evidence>
<evidence type="ECO:0000256" key="18">
    <source>
        <dbReference type="HAMAP-Rule" id="MF_00110"/>
    </source>
</evidence>